<gene>
    <name evidence="2" type="ORF">GPECTOR_3g263</name>
</gene>
<evidence type="ECO:0000313" key="2">
    <source>
        <dbReference type="EMBL" id="KXZ55110.1"/>
    </source>
</evidence>
<dbReference type="STRING" id="33097.A0A150H0M1"/>
<organism evidence="2 3">
    <name type="scientific">Gonium pectorale</name>
    <name type="common">Green alga</name>
    <dbReference type="NCBI Taxonomy" id="33097"/>
    <lineage>
        <taxon>Eukaryota</taxon>
        <taxon>Viridiplantae</taxon>
        <taxon>Chlorophyta</taxon>
        <taxon>core chlorophytes</taxon>
        <taxon>Chlorophyceae</taxon>
        <taxon>CS clade</taxon>
        <taxon>Chlamydomonadales</taxon>
        <taxon>Volvocaceae</taxon>
        <taxon>Gonium</taxon>
    </lineage>
</organism>
<comment type="caution">
    <text evidence="2">The sequence shown here is derived from an EMBL/GenBank/DDBJ whole genome shotgun (WGS) entry which is preliminary data.</text>
</comment>
<dbReference type="OrthoDB" id="562596at2759"/>
<dbReference type="SUPFAM" id="SSF52047">
    <property type="entry name" value="RNI-like"/>
    <property type="match status" value="1"/>
</dbReference>
<dbReference type="AlphaFoldDB" id="A0A150H0M1"/>
<accession>A0A150H0M1</accession>
<reference evidence="3" key="1">
    <citation type="journal article" date="2016" name="Nat. Commun.">
        <title>The Gonium pectorale genome demonstrates co-option of cell cycle regulation during the evolution of multicellularity.</title>
        <authorList>
            <person name="Hanschen E.R."/>
            <person name="Marriage T.N."/>
            <person name="Ferris P.J."/>
            <person name="Hamaji T."/>
            <person name="Toyoda A."/>
            <person name="Fujiyama A."/>
            <person name="Neme R."/>
            <person name="Noguchi H."/>
            <person name="Minakuchi Y."/>
            <person name="Suzuki M."/>
            <person name="Kawai-Toyooka H."/>
            <person name="Smith D.R."/>
            <person name="Sparks H."/>
            <person name="Anderson J."/>
            <person name="Bakaric R."/>
            <person name="Luria V."/>
            <person name="Karger A."/>
            <person name="Kirschner M.W."/>
            <person name="Durand P.M."/>
            <person name="Michod R.E."/>
            <person name="Nozaki H."/>
            <person name="Olson B.J."/>
        </authorList>
    </citation>
    <scope>NUCLEOTIDE SEQUENCE [LARGE SCALE GENOMIC DNA]</scope>
    <source>
        <strain evidence="3">NIES-2863</strain>
    </source>
</reference>
<name>A0A150H0M1_GONPE</name>
<dbReference type="EMBL" id="LSYV01000004">
    <property type="protein sequence ID" value="KXZ55110.1"/>
    <property type="molecule type" value="Genomic_DNA"/>
</dbReference>
<feature type="region of interest" description="Disordered" evidence="1">
    <location>
        <begin position="78"/>
        <end position="103"/>
    </location>
</feature>
<sequence length="614" mass="65522">MRARGLRPSKISFHLPWTADAQLHEERVLALLRALAGADTVTAVGFNCHTPITTAVARAVATCIPKLESLVIMHGPEPYNLDPDKPAQPGATPPPPQPAEVGSAEEGVAELLRLTGPSLKTLFLCADAGGRHVPPEALGWVSCCSSLRSLRLALPPWPLTMAGTARALTDEDLLLQEVSTISTLRSLELMGGGCWVPSAPARLITAGALSSALSCLTGLTCLKIRIRRLTHYWSSMSGFDPMYDADDLDDQVRDLLYGGQQERAQMLREAAAAEWRAVAAAIRCMPSLAELCVPMRANLADLTALTALTCLRVGQLVSPEAFNVMADTAATGGALATHPLPPSLRRLETHVPLSVHVLASLQPAPPPPGTPPCALVACARPRWWPSTVLCLEFERMDLEPAAGHLTAEAVATFRRAVRVLGQLGAHDPERNRRCVRVGGGDVLIEPPLPPGEADNIISGVSHVSSWLGELATLRLEWLHLANLRLTPQDLRGVAQLFGSLKGLDLTGSRYAPACLLQLAAMQELKVLRLSFESWREMYEDARILYDSLNGVFLALTAAPEGAGASWSAPLPQLSLLEILVEGDEVGDIEAALAPAQANLEGRGNGAQLCVSDAD</sequence>
<dbReference type="Proteomes" id="UP000075714">
    <property type="component" value="Unassembled WGS sequence"/>
</dbReference>
<protein>
    <submittedName>
        <fullName evidence="2">Uncharacterized protein</fullName>
    </submittedName>
</protein>
<evidence type="ECO:0000256" key="1">
    <source>
        <dbReference type="SAM" id="MobiDB-lite"/>
    </source>
</evidence>
<evidence type="ECO:0000313" key="3">
    <source>
        <dbReference type="Proteomes" id="UP000075714"/>
    </source>
</evidence>
<proteinExistence type="predicted"/>
<keyword evidence="3" id="KW-1185">Reference proteome</keyword>